<feature type="domain" description="ABM" evidence="1">
    <location>
        <begin position="15"/>
        <end position="110"/>
    </location>
</feature>
<dbReference type="Pfam" id="PF03992">
    <property type="entry name" value="ABM"/>
    <property type="match status" value="1"/>
</dbReference>
<evidence type="ECO:0000313" key="3">
    <source>
        <dbReference type="Proteomes" id="UP001498398"/>
    </source>
</evidence>
<gene>
    <name evidence="2" type="ORF">VKT23_010845</name>
</gene>
<evidence type="ECO:0000313" key="2">
    <source>
        <dbReference type="EMBL" id="KAK7455812.1"/>
    </source>
</evidence>
<dbReference type="InterPro" id="IPR007138">
    <property type="entry name" value="ABM_dom"/>
</dbReference>
<dbReference type="Proteomes" id="UP001498398">
    <property type="component" value="Unassembled WGS sequence"/>
</dbReference>
<organism evidence="2 3">
    <name type="scientific">Marasmiellus scandens</name>
    <dbReference type="NCBI Taxonomy" id="2682957"/>
    <lineage>
        <taxon>Eukaryota</taxon>
        <taxon>Fungi</taxon>
        <taxon>Dikarya</taxon>
        <taxon>Basidiomycota</taxon>
        <taxon>Agaricomycotina</taxon>
        <taxon>Agaricomycetes</taxon>
        <taxon>Agaricomycetidae</taxon>
        <taxon>Agaricales</taxon>
        <taxon>Marasmiineae</taxon>
        <taxon>Omphalotaceae</taxon>
        <taxon>Marasmiellus</taxon>
    </lineage>
</organism>
<comment type="caution">
    <text evidence="2">The sequence shown here is derived from an EMBL/GenBank/DDBJ whole genome shotgun (WGS) entry which is preliminary data.</text>
</comment>
<dbReference type="EMBL" id="JBANRG010000022">
    <property type="protein sequence ID" value="KAK7455812.1"/>
    <property type="molecule type" value="Genomic_DNA"/>
</dbReference>
<keyword evidence="3" id="KW-1185">Reference proteome</keyword>
<proteinExistence type="predicted"/>
<accession>A0ABR1JD14</accession>
<dbReference type="Gene3D" id="3.30.70.100">
    <property type="match status" value="1"/>
</dbReference>
<evidence type="ECO:0000259" key="1">
    <source>
        <dbReference type="PROSITE" id="PS51725"/>
    </source>
</evidence>
<dbReference type="PROSITE" id="PS51725">
    <property type="entry name" value="ABM"/>
    <property type="match status" value="1"/>
</dbReference>
<reference evidence="2 3" key="1">
    <citation type="submission" date="2024-01" db="EMBL/GenBank/DDBJ databases">
        <title>A draft genome for the cacao thread blight pathogen Marasmiellus scandens.</title>
        <authorList>
            <person name="Baruah I.K."/>
            <person name="Leung J."/>
            <person name="Bukari Y."/>
            <person name="Amoako-Attah I."/>
            <person name="Meinhardt L.W."/>
            <person name="Bailey B.A."/>
            <person name="Cohen S.P."/>
        </authorList>
    </citation>
    <scope>NUCLEOTIDE SEQUENCE [LARGE SCALE GENOMIC DNA]</scope>
    <source>
        <strain evidence="2 3">GH-19</strain>
    </source>
</reference>
<protein>
    <recommendedName>
        <fullName evidence="1">ABM domain-containing protein</fullName>
    </recommendedName>
</protein>
<dbReference type="InterPro" id="IPR011008">
    <property type="entry name" value="Dimeric_a/b-barrel"/>
</dbReference>
<name>A0ABR1JD14_9AGAR</name>
<sequence length="113" mass="12623">MDLSAIPEKTSSGKLMIVAHIKIIPGKEARYEELARKVKAFVDSGGEPKTLTYRLTRKVDKDGKPTGEYISIEEFTDKAGLLEHFNTPVAAEFLKEVADGLFTQSDFEIIDEF</sequence>
<dbReference type="SUPFAM" id="SSF54909">
    <property type="entry name" value="Dimeric alpha+beta barrel"/>
    <property type="match status" value="1"/>
</dbReference>